<dbReference type="SUPFAM" id="SSF54001">
    <property type="entry name" value="Cysteine proteinases"/>
    <property type="match status" value="1"/>
</dbReference>
<proteinExistence type="inferred from homology"/>
<evidence type="ECO:0000256" key="1">
    <source>
        <dbReference type="ARBA" id="ARBA00008455"/>
    </source>
</evidence>
<evidence type="ECO:0000259" key="5">
    <source>
        <dbReference type="Pfam" id="PF00112"/>
    </source>
</evidence>
<dbReference type="AlphaFoldDB" id="A0A2Z6ME01"/>
<dbReference type="InterPro" id="IPR038765">
    <property type="entry name" value="Papain-like_cys_pep_sf"/>
</dbReference>
<dbReference type="InterPro" id="IPR000668">
    <property type="entry name" value="Peptidase_C1A_C"/>
</dbReference>
<feature type="domain" description="Peptidase C1A papain C-terminal" evidence="5">
    <location>
        <begin position="2"/>
        <end position="89"/>
    </location>
</feature>
<reference evidence="7" key="1">
    <citation type="journal article" date="2017" name="Front. Plant Sci.">
        <title>Climate Clever Clovers: New Paradigm to Reduce the Environmental Footprint of Ruminants by Breeding Low Methanogenic Forages Utilizing Haplotype Variation.</title>
        <authorList>
            <person name="Kaur P."/>
            <person name="Appels R."/>
            <person name="Bayer P.E."/>
            <person name="Keeble-Gagnere G."/>
            <person name="Wang J."/>
            <person name="Hirakawa H."/>
            <person name="Shirasawa K."/>
            <person name="Vercoe P."/>
            <person name="Stefanova K."/>
            <person name="Durmic Z."/>
            <person name="Nichols P."/>
            <person name="Revell C."/>
            <person name="Isobe S.N."/>
            <person name="Edwards D."/>
            <person name="Erskine W."/>
        </authorList>
    </citation>
    <scope>NUCLEOTIDE SEQUENCE [LARGE SCALE GENOMIC DNA]</scope>
    <source>
        <strain evidence="7">cv. Daliak</strain>
    </source>
</reference>
<keyword evidence="4" id="KW-0788">Thiol protease</keyword>
<keyword evidence="3" id="KW-0378">Hydrolase</keyword>
<keyword evidence="7" id="KW-1185">Reference proteome</keyword>
<dbReference type="Proteomes" id="UP000242715">
    <property type="component" value="Unassembled WGS sequence"/>
</dbReference>
<dbReference type="GO" id="GO:0006508">
    <property type="term" value="P:proteolysis"/>
    <property type="evidence" value="ECO:0007669"/>
    <property type="project" value="UniProtKB-KW"/>
</dbReference>
<evidence type="ECO:0000313" key="6">
    <source>
        <dbReference type="EMBL" id="GAU20808.1"/>
    </source>
</evidence>
<name>A0A2Z6ME01_TRISU</name>
<dbReference type="PANTHER" id="PTHR12411">
    <property type="entry name" value="CYSTEINE PROTEASE FAMILY C1-RELATED"/>
    <property type="match status" value="1"/>
</dbReference>
<evidence type="ECO:0000313" key="7">
    <source>
        <dbReference type="Proteomes" id="UP000242715"/>
    </source>
</evidence>
<evidence type="ECO:0000256" key="2">
    <source>
        <dbReference type="ARBA" id="ARBA00022670"/>
    </source>
</evidence>
<dbReference type="EMBL" id="DF973220">
    <property type="protein sequence ID" value="GAU20808.1"/>
    <property type="molecule type" value="Genomic_DNA"/>
</dbReference>
<evidence type="ECO:0000256" key="4">
    <source>
        <dbReference type="ARBA" id="ARBA00022807"/>
    </source>
</evidence>
<protein>
    <recommendedName>
        <fullName evidence="5">Peptidase C1A papain C-terminal domain-containing protein</fullName>
    </recommendedName>
</protein>
<dbReference type="InterPro" id="IPR013128">
    <property type="entry name" value="Peptidase_C1A"/>
</dbReference>
<dbReference type="Gene3D" id="3.90.70.10">
    <property type="entry name" value="Cysteine proteinases"/>
    <property type="match status" value="1"/>
</dbReference>
<dbReference type="Pfam" id="PF00112">
    <property type="entry name" value="Peptidase_C1"/>
    <property type="match status" value="1"/>
</dbReference>
<comment type="similarity">
    <text evidence="1">Belongs to the peptidase C1 family.</text>
</comment>
<gene>
    <name evidence="6" type="ORF">TSUD_132920</name>
</gene>
<accession>A0A2Z6ME01</accession>
<evidence type="ECO:0000256" key="3">
    <source>
        <dbReference type="ARBA" id="ARBA00022801"/>
    </source>
</evidence>
<dbReference type="OrthoDB" id="1113869at2759"/>
<keyword evidence="2" id="KW-0645">Protease</keyword>
<organism evidence="6 7">
    <name type="scientific">Trifolium subterraneum</name>
    <name type="common">Subterranean clover</name>
    <dbReference type="NCBI Taxonomy" id="3900"/>
    <lineage>
        <taxon>Eukaryota</taxon>
        <taxon>Viridiplantae</taxon>
        <taxon>Streptophyta</taxon>
        <taxon>Embryophyta</taxon>
        <taxon>Tracheophyta</taxon>
        <taxon>Spermatophyta</taxon>
        <taxon>Magnoliopsida</taxon>
        <taxon>eudicotyledons</taxon>
        <taxon>Gunneridae</taxon>
        <taxon>Pentapetalae</taxon>
        <taxon>rosids</taxon>
        <taxon>fabids</taxon>
        <taxon>Fabales</taxon>
        <taxon>Fabaceae</taxon>
        <taxon>Papilionoideae</taxon>
        <taxon>50 kb inversion clade</taxon>
        <taxon>NPAAA clade</taxon>
        <taxon>Hologalegina</taxon>
        <taxon>IRL clade</taxon>
        <taxon>Trifolieae</taxon>
        <taxon>Trifolium</taxon>
    </lineage>
</organism>
<dbReference type="GO" id="GO:0008234">
    <property type="term" value="F:cysteine-type peptidase activity"/>
    <property type="evidence" value="ECO:0007669"/>
    <property type="project" value="UniProtKB-KW"/>
</dbReference>
<sequence>MEEELRTTGPVATSITWIQEMEDIKDEIYLGPDDPNAFVPQPDEPPIIHSVLIVGYGTERVGQLDIPYWIIKNSHGTEWGNGGYGRFSQLIMDGEEELIAAGIAPRGLKIF</sequence>